<name>A0A0V0YLY1_TRIPS</name>
<sequence length="68" mass="8028">MYFHGYLNVTSIPRFESFQHTHTHTHTHTGKYRVPIIFSREQIIGQLPIISSLRRGFARSQLLSVRYV</sequence>
<dbReference type="Proteomes" id="UP000054815">
    <property type="component" value="Unassembled WGS sequence"/>
</dbReference>
<comment type="caution">
    <text evidence="1">The sequence shown here is derived from an EMBL/GenBank/DDBJ whole genome shotgun (WGS) entry which is preliminary data.</text>
</comment>
<dbReference type="AlphaFoldDB" id="A0A0V0YLY1"/>
<reference evidence="1 2" key="1">
    <citation type="submission" date="2015-01" db="EMBL/GenBank/DDBJ databases">
        <title>Evolution of Trichinella species and genotypes.</title>
        <authorList>
            <person name="Korhonen P.K."/>
            <person name="Edoardo P."/>
            <person name="Giuseppe L.R."/>
            <person name="Gasser R.B."/>
        </authorList>
    </citation>
    <scope>NUCLEOTIDE SEQUENCE [LARGE SCALE GENOMIC DNA]</scope>
    <source>
        <strain evidence="1">ISS141</strain>
    </source>
</reference>
<organism evidence="1 2">
    <name type="scientific">Trichinella pseudospiralis</name>
    <name type="common">Parasitic roundworm</name>
    <dbReference type="NCBI Taxonomy" id="6337"/>
    <lineage>
        <taxon>Eukaryota</taxon>
        <taxon>Metazoa</taxon>
        <taxon>Ecdysozoa</taxon>
        <taxon>Nematoda</taxon>
        <taxon>Enoplea</taxon>
        <taxon>Dorylaimia</taxon>
        <taxon>Trichinellida</taxon>
        <taxon>Trichinellidae</taxon>
        <taxon>Trichinella</taxon>
    </lineage>
</organism>
<dbReference type="EMBL" id="JYDU01000005">
    <property type="protein sequence ID" value="KRY00979.1"/>
    <property type="molecule type" value="Genomic_DNA"/>
</dbReference>
<evidence type="ECO:0000313" key="2">
    <source>
        <dbReference type="Proteomes" id="UP000054815"/>
    </source>
</evidence>
<proteinExistence type="predicted"/>
<gene>
    <name evidence="1" type="ORF">T4E_2021</name>
</gene>
<accession>A0A0V0YLY1</accession>
<evidence type="ECO:0000313" key="1">
    <source>
        <dbReference type="EMBL" id="KRY00979.1"/>
    </source>
</evidence>
<protein>
    <submittedName>
        <fullName evidence="1">Uncharacterized protein</fullName>
    </submittedName>
</protein>